<evidence type="ECO:0000313" key="1">
    <source>
        <dbReference type="EMBL" id="MFC5060220.1"/>
    </source>
</evidence>
<dbReference type="SUPFAM" id="SSF52540">
    <property type="entry name" value="P-loop containing nucleoside triphosphate hydrolases"/>
    <property type="match status" value="1"/>
</dbReference>
<reference evidence="2" key="1">
    <citation type="journal article" date="2019" name="Int. J. Syst. Evol. Microbiol.">
        <title>The Global Catalogue of Microorganisms (GCM) 10K type strain sequencing project: providing services to taxonomists for standard genome sequencing and annotation.</title>
        <authorList>
            <consortium name="The Broad Institute Genomics Platform"/>
            <consortium name="The Broad Institute Genome Sequencing Center for Infectious Disease"/>
            <person name="Wu L."/>
            <person name="Ma J."/>
        </authorList>
    </citation>
    <scope>NUCLEOTIDE SEQUENCE [LARGE SCALE GENOMIC DNA]</scope>
    <source>
        <strain evidence="2">KCTC 12848</strain>
    </source>
</reference>
<dbReference type="Proteomes" id="UP001595833">
    <property type="component" value="Unassembled WGS sequence"/>
</dbReference>
<evidence type="ECO:0000313" key="2">
    <source>
        <dbReference type="Proteomes" id="UP001595833"/>
    </source>
</evidence>
<accession>A0ABV9YFC5</accession>
<evidence type="ECO:0008006" key="3">
    <source>
        <dbReference type="Google" id="ProtNLM"/>
    </source>
</evidence>
<dbReference type="RefSeq" id="WP_344041904.1">
    <property type="nucleotide sequence ID" value="NZ_BAAAKE010000031.1"/>
</dbReference>
<gene>
    <name evidence="1" type="ORF">ACFPFM_41460</name>
</gene>
<organism evidence="1 2">
    <name type="scientific">Saccharothrix xinjiangensis</name>
    <dbReference type="NCBI Taxonomy" id="204798"/>
    <lineage>
        <taxon>Bacteria</taxon>
        <taxon>Bacillati</taxon>
        <taxon>Actinomycetota</taxon>
        <taxon>Actinomycetes</taxon>
        <taxon>Pseudonocardiales</taxon>
        <taxon>Pseudonocardiaceae</taxon>
        <taxon>Saccharothrix</taxon>
    </lineage>
</organism>
<keyword evidence="2" id="KW-1185">Reference proteome</keyword>
<protein>
    <recommendedName>
        <fullName evidence="3">Dynamin family protein</fullName>
    </recommendedName>
</protein>
<name>A0ABV9YFC5_9PSEU</name>
<sequence length="365" mass="38507">MPFIDIVPVGPAGAGKSCLLAAMNQGLKGWEQSPAPVLKPDPVTALVLEEVWQSRQVRGTECQAGVRHRGVVDLWFEAGADGGGPLFETRLADYDGGAVAVDRHAVGRALAARVRGADAVLCVLDGERVAGLLDGDRDGFDQGMAAVWKLVVAPRKVVRFVVTKWDVLEGRASLAQVRDALLGHPGFAMVLRRLSACPGEAGTVALIPVSVAGEDAGQQAVVPLMSVLSQALRAAAGRAERSAGRGGALVAGVGMNWLSQAVTAVAVQQVLQRVVDAVPERRAARRYVGHAATGASMLVEAAVRTWCERGARPADDQAARAGGKPLTRAAEAYEWQLREFHRRFPDADLTGAVSPPPRLLRRLLG</sequence>
<comment type="caution">
    <text evidence="1">The sequence shown here is derived from an EMBL/GenBank/DDBJ whole genome shotgun (WGS) entry which is preliminary data.</text>
</comment>
<proteinExistence type="predicted"/>
<dbReference type="EMBL" id="JBHSJB010000053">
    <property type="protein sequence ID" value="MFC5060220.1"/>
    <property type="molecule type" value="Genomic_DNA"/>
</dbReference>
<dbReference type="InterPro" id="IPR027417">
    <property type="entry name" value="P-loop_NTPase"/>
</dbReference>